<dbReference type="Proteomes" id="UP000237381">
    <property type="component" value="Unassembled WGS sequence"/>
</dbReference>
<reference evidence="1 2" key="1">
    <citation type="submission" date="2018-01" db="EMBL/GenBank/DDBJ databases">
        <title>Genomic Encyclopedia of Type Strains, Phase III (KMG-III): the genomes of soil and plant-associated and newly described type strains.</title>
        <authorList>
            <person name="Whitman W."/>
        </authorList>
    </citation>
    <scope>NUCLEOTIDE SEQUENCE [LARGE SCALE GENOMIC DNA]</scope>
    <source>
        <strain evidence="1 2">JCM 18070</strain>
    </source>
</reference>
<comment type="caution">
    <text evidence="1">The sequence shown here is derived from an EMBL/GenBank/DDBJ whole genome shotgun (WGS) entry which is preliminary data.</text>
</comment>
<organism evidence="1 2">
    <name type="scientific">Paraburkholderia eburnea</name>
    <dbReference type="NCBI Taxonomy" id="1189126"/>
    <lineage>
        <taxon>Bacteria</taxon>
        <taxon>Pseudomonadati</taxon>
        <taxon>Pseudomonadota</taxon>
        <taxon>Betaproteobacteria</taxon>
        <taxon>Burkholderiales</taxon>
        <taxon>Burkholderiaceae</taxon>
        <taxon>Paraburkholderia</taxon>
    </lineage>
</organism>
<evidence type="ECO:0000313" key="2">
    <source>
        <dbReference type="Proteomes" id="UP000237381"/>
    </source>
</evidence>
<name>A0A2S4MAR4_9BURK</name>
<dbReference type="RefSeq" id="WP_103704840.1">
    <property type="nucleotide sequence ID" value="NZ_PQGA01000006.1"/>
</dbReference>
<proteinExistence type="predicted"/>
<dbReference type="AlphaFoldDB" id="A0A2S4MAR4"/>
<sequence>MDECMTRQVQQIEHMQLAAEVEQLCGALFERWCARRSVVALGCLMRHWPIVSRAAPNIHSLSSSLEQLADCEQDALDTDERELILKIIGIANHIF</sequence>
<protein>
    <submittedName>
        <fullName evidence="1">Uncharacterized protein</fullName>
    </submittedName>
</protein>
<keyword evidence="2" id="KW-1185">Reference proteome</keyword>
<dbReference type="OrthoDB" id="9006962at2"/>
<accession>A0A2S4MAR4</accession>
<dbReference type="EMBL" id="PQGA01000006">
    <property type="protein sequence ID" value="POR51597.1"/>
    <property type="molecule type" value="Genomic_DNA"/>
</dbReference>
<gene>
    <name evidence="1" type="ORF">B0G62_106131</name>
</gene>
<evidence type="ECO:0000313" key="1">
    <source>
        <dbReference type="EMBL" id="POR51597.1"/>
    </source>
</evidence>